<reference evidence="1" key="1">
    <citation type="submission" date="2021-06" db="EMBL/GenBank/DDBJ databases">
        <title>Propagation of a rapidly emergent carbapenem-resistant Acinetobacter baumannii lineage by various extra-hospital transmission networks.</title>
        <authorList>
            <person name="Calix J."/>
        </authorList>
    </citation>
    <scope>NUCLEOTIDE SEQUENCE</scope>
    <source>
        <strain evidence="1">WU_MDCI_Aw63</strain>
    </source>
</reference>
<dbReference type="EMBL" id="JAHPRE010000006">
    <property type="protein sequence ID" value="MCU4395833.1"/>
    <property type="molecule type" value="Genomic_DNA"/>
</dbReference>
<dbReference type="RefSeq" id="WP_262578425.1">
    <property type="nucleotide sequence ID" value="NZ_JAHPRE010000006.1"/>
</dbReference>
<evidence type="ECO:0000313" key="2">
    <source>
        <dbReference type="Proteomes" id="UP001208534"/>
    </source>
</evidence>
<dbReference type="InterPro" id="IPR008822">
    <property type="entry name" value="Endonuclease_RusA-like"/>
</dbReference>
<evidence type="ECO:0000313" key="1">
    <source>
        <dbReference type="EMBL" id="MCU4395833.1"/>
    </source>
</evidence>
<dbReference type="Gene3D" id="3.30.1330.70">
    <property type="entry name" value="Holliday junction resolvase RusA"/>
    <property type="match status" value="1"/>
</dbReference>
<dbReference type="InterPro" id="IPR036614">
    <property type="entry name" value="RusA-like_sf"/>
</dbReference>
<dbReference type="GO" id="GO:0006281">
    <property type="term" value="P:DNA repair"/>
    <property type="evidence" value="ECO:0007669"/>
    <property type="project" value="InterPro"/>
</dbReference>
<organism evidence="1 2">
    <name type="scientific">Acinetobacter junii</name>
    <dbReference type="NCBI Taxonomy" id="40215"/>
    <lineage>
        <taxon>Bacteria</taxon>
        <taxon>Pseudomonadati</taxon>
        <taxon>Pseudomonadota</taxon>
        <taxon>Gammaproteobacteria</taxon>
        <taxon>Moraxellales</taxon>
        <taxon>Moraxellaceae</taxon>
        <taxon>Acinetobacter</taxon>
    </lineage>
</organism>
<protein>
    <submittedName>
        <fullName evidence="1">RusA family crossover junction endodeoxyribonuclease</fullName>
    </submittedName>
</protein>
<proteinExistence type="predicted"/>
<dbReference type="SUPFAM" id="SSF103084">
    <property type="entry name" value="Holliday junction resolvase RusA"/>
    <property type="match status" value="1"/>
</dbReference>
<gene>
    <name evidence="1" type="ORF">KTH64_02360</name>
</gene>
<dbReference type="GO" id="GO:0006310">
    <property type="term" value="P:DNA recombination"/>
    <property type="evidence" value="ECO:0007669"/>
    <property type="project" value="InterPro"/>
</dbReference>
<dbReference type="AlphaFoldDB" id="A0AAW5R566"/>
<dbReference type="Proteomes" id="UP001208534">
    <property type="component" value="Unassembled WGS sequence"/>
</dbReference>
<name>A0AAW5R566_ACIJU</name>
<comment type="caution">
    <text evidence="1">The sequence shown here is derived from an EMBL/GenBank/DDBJ whole genome shotgun (WGS) entry which is preliminary data.</text>
</comment>
<dbReference type="GO" id="GO:0000287">
    <property type="term" value="F:magnesium ion binding"/>
    <property type="evidence" value="ECO:0007669"/>
    <property type="project" value="InterPro"/>
</dbReference>
<dbReference type="Pfam" id="PF05866">
    <property type="entry name" value="RusA"/>
    <property type="match status" value="1"/>
</dbReference>
<sequence>MGKSRNLWEQWAKNGKTEFFAMHPLIETKTNRQARARRALDKKVILPCAVTSETVNGDQLHQGSTGGLVITGKGFITVKLPYGISANDIWRATIDESTGKQRNSLSVGAKKFKRRVFEIYAPIFKALKWKATSQQCEIRLLVQPPRKTRSYSASTYPRFDIDNYPKLLIDSLKGTELLFKDDNIFVKEKIEFAEPIDDGCVWLSCVFIDETNWLDKKVDFEWLAGRVA</sequence>
<accession>A0AAW5R566</accession>